<name>A6NYH7_9FIRM</name>
<evidence type="ECO:0000313" key="1">
    <source>
        <dbReference type="EMBL" id="EDM98296.1"/>
    </source>
</evidence>
<dbReference type="EMBL" id="AAXG02000030">
    <property type="protein sequence ID" value="EDM98891.1"/>
    <property type="molecule type" value="Genomic_DNA"/>
</dbReference>
<proteinExistence type="predicted"/>
<gene>
    <name evidence="5" type="ORF">BACCAP_03277</name>
    <name evidence="4" type="ORF">BACCAP_03794</name>
    <name evidence="3" type="ORF">BACCAP_03842</name>
    <name evidence="2" type="ORF">BACCAP_03857</name>
    <name evidence="1" type="ORF">BACCAP_03956</name>
</gene>
<dbReference type="EMBL" id="AAXG02000041">
    <property type="protein sequence ID" value="EDM98296.1"/>
    <property type="molecule type" value="Genomic_DNA"/>
</dbReference>
<evidence type="ECO:0000313" key="5">
    <source>
        <dbReference type="EMBL" id="EDM98891.1"/>
    </source>
</evidence>
<dbReference type="Proteomes" id="UP000003639">
    <property type="component" value="Unassembled WGS sequence"/>
</dbReference>
<dbReference type="AlphaFoldDB" id="A6NYH7"/>
<evidence type="ECO:0000313" key="2">
    <source>
        <dbReference type="EMBL" id="EDM98322.1"/>
    </source>
</evidence>
<reference evidence="5 6" key="1">
    <citation type="submission" date="2007-04" db="EMBL/GenBank/DDBJ databases">
        <authorList>
            <person name="Fulton L."/>
            <person name="Clifton S."/>
            <person name="Fulton B."/>
            <person name="Xu J."/>
            <person name="Minx P."/>
            <person name="Pepin K.H."/>
            <person name="Johnson M."/>
            <person name="Thiruvilangam P."/>
            <person name="Bhonagiri V."/>
            <person name="Nash W.E."/>
            <person name="Mardis E.R."/>
            <person name="Wilson R.K."/>
        </authorList>
    </citation>
    <scope>NUCLEOTIDE SEQUENCE [LARGE SCALE GENOMIC DNA]</scope>
    <source>
        <strain evidence="5 6">ATCC 29799</strain>
    </source>
</reference>
<evidence type="ECO:0000313" key="6">
    <source>
        <dbReference type="Proteomes" id="UP000003639"/>
    </source>
</evidence>
<protein>
    <submittedName>
        <fullName evidence="5">Uncharacterized protein</fullName>
    </submittedName>
</protein>
<evidence type="ECO:0000313" key="4">
    <source>
        <dbReference type="EMBL" id="EDM98359.1"/>
    </source>
</evidence>
<dbReference type="EMBL" id="AAXG02000040">
    <property type="protein sequence ID" value="EDM98322.1"/>
    <property type="molecule type" value="Genomic_DNA"/>
</dbReference>
<accession>A6NYH7</accession>
<sequence length="51" mass="5825">MPVSTIRLVTIPPSPLQGLFRFDHYFSAAVHPLIVLRRVLPCESRCLSSFR</sequence>
<dbReference type="EMBL" id="AAXG02000036">
    <property type="protein sequence ID" value="EDM98359.1"/>
    <property type="molecule type" value="Genomic_DNA"/>
</dbReference>
<reference evidence="5 6" key="2">
    <citation type="submission" date="2007-06" db="EMBL/GenBank/DDBJ databases">
        <title>Draft genome sequence of Pseudoflavonifractor capillosus ATCC 29799.</title>
        <authorList>
            <person name="Sudarsanam P."/>
            <person name="Ley R."/>
            <person name="Guruge J."/>
            <person name="Turnbaugh P.J."/>
            <person name="Mahowald M."/>
            <person name="Liep D."/>
            <person name="Gordon J."/>
        </authorList>
    </citation>
    <scope>NUCLEOTIDE SEQUENCE [LARGE SCALE GENOMIC DNA]</scope>
    <source>
        <strain evidence="5 6">ATCC 29799</strain>
    </source>
</reference>
<keyword evidence="6" id="KW-1185">Reference proteome</keyword>
<evidence type="ECO:0000313" key="3">
    <source>
        <dbReference type="EMBL" id="EDM98331.1"/>
    </source>
</evidence>
<dbReference type="EMBL" id="AAXG02000038">
    <property type="protein sequence ID" value="EDM98331.1"/>
    <property type="molecule type" value="Genomic_DNA"/>
</dbReference>
<organism evidence="5 6">
    <name type="scientific">Pseudoflavonifractor capillosus ATCC 29799</name>
    <dbReference type="NCBI Taxonomy" id="411467"/>
    <lineage>
        <taxon>Bacteria</taxon>
        <taxon>Bacillati</taxon>
        <taxon>Bacillota</taxon>
        <taxon>Clostridia</taxon>
        <taxon>Eubacteriales</taxon>
        <taxon>Oscillospiraceae</taxon>
        <taxon>Pseudoflavonifractor</taxon>
    </lineage>
</organism>
<comment type="caution">
    <text evidence="5">The sequence shown here is derived from an EMBL/GenBank/DDBJ whole genome shotgun (WGS) entry which is preliminary data.</text>
</comment>